<dbReference type="PROSITE" id="PS00101">
    <property type="entry name" value="HEXAPEP_TRANSFERASES"/>
    <property type="match status" value="1"/>
</dbReference>
<accession>A0A098E9F9</accession>
<feature type="transmembrane region" description="Helical" evidence="2">
    <location>
        <begin position="21"/>
        <end position="41"/>
    </location>
</feature>
<dbReference type="Pfam" id="PF14602">
    <property type="entry name" value="Hexapep_2"/>
    <property type="match status" value="1"/>
</dbReference>
<keyword evidence="2" id="KW-0472">Membrane</keyword>
<dbReference type="SUPFAM" id="SSF51161">
    <property type="entry name" value="Trimeric LpxA-like enzymes"/>
    <property type="match status" value="1"/>
</dbReference>
<dbReference type="AlphaFoldDB" id="A0A098E9F9"/>
<organism evidence="3">
    <name type="scientific">groundwater metagenome</name>
    <dbReference type="NCBI Taxonomy" id="717931"/>
    <lineage>
        <taxon>unclassified sequences</taxon>
        <taxon>metagenomes</taxon>
        <taxon>ecological metagenomes</taxon>
    </lineage>
</organism>
<dbReference type="EMBL" id="CCXY01000112">
    <property type="protein sequence ID" value="CEG12161.1"/>
    <property type="molecule type" value="Genomic_DNA"/>
</dbReference>
<evidence type="ECO:0000256" key="1">
    <source>
        <dbReference type="ARBA" id="ARBA00022679"/>
    </source>
</evidence>
<protein>
    <recommendedName>
        <fullName evidence="4">Acyltransferase</fullName>
    </recommendedName>
</protein>
<dbReference type="PANTHER" id="PTHR43300:SF11">
    <property type="entry name" value="ACETYLTRANSFERASE RV3034C-RELATED"/>
    <property type="match status" value="1"/>
</dbReference>
<dbReference type="PANTHER" id="PTHR43300">
    <property type="entry name" value="ACETYLTRANSFERASE"/>
    <property type="match status" value="1"/>
</dbReference>
<evidence type="ECO:0000256" key="2">
    <source>
        <dbReference type="SAM" id="Phobius"/>
    </source>
</evidence>
<sequence>MFGLYDKEFIEEKANIKGIKYMLLYIGLIIPYLVVRLISIIPLVNDFIFPTINYLPWFVGFFVRSVYYKQKLRSIGQNVLIDVGVIVTNPENVTIGNNSHIDTYVKIEGGTNGYVEIGDYCHIAPLNVIQGEGGLKIKNYVGIAAGCKIYSGSNYYKDPTSKKKVLSMSASAPKEMQHIIRKEIIIDNFAFIGLNSVILPGIKIGERAVVGAGSCVMRDIPSKTLAVGCPAKVINKIEYQNE</sequence>
<keyword evidence="1" id="KW-0808">Transferase</keyword>
<dbReference type="InterPro" id="IPR050179">
    <property type="entry name" value="Trans_hexapeptide_repeat"/>
</dbReference>
<dbReference type="InterPro" id="IPR011004">
    <property type="entry name" value="Trimer_LpxA-like_sf"/>
</dbReference>
<keyword evidence="2" id="KW-0812">Transmembrane</keyword>
<evidence type="ECO:0008006" key="4">
    <source>
        <dbReference type="Google" id="ProtNLM"/>
    </source>
</evidence>
<keyword evidence="2" id="KW-1133">Transmembrane helix</keyword>
<name>A0A098E9F9_9ZZZZ</name>
<dbReference type="Gene3D" id="2.160.10.10">
    <property type="entry name" value="Hexapeptide repeat proteins"/>
    <property type="match status" value="1"/>
</dbReference>
<dbReference type="CDD" id="cd04647">
    <property type="entry name" value="LbH_MAT_like"/>
    <property type="match status" value="1"/>
</dbReference>
<evidence type="ECO:0000313" key="3">
    <source>
        <dbReference type="EMBL" id="CEG12161.1"/>
    </source>
</evidence>
<feature type="transmembrane region" description="Helical" evidence="2">
    <location>
        <begin position="47"/>
        <end position="67"/>
    </location>
</feature>
<dbReference type="InterPro" id="IPR001451">
    <property type="entry name" value="Hexapep"/>
</dbReference>
<reference evidence="3" key="1">
    <citation type="submission" date="2014-09" db="EMBL/GenBank/DDBJ databases">
        <authorList>
            <person name="Probst J Alexander"/>
        </authorList>
    </citation>
    <scope>NUCLEOTIDE SEQUENCE</scope>
</reference>
<dbReference type="InterPro" id="IPR018357">
    <property type="entry name" value="Hexapep_transf_CS"/>
</dbReference>
<gene>
    <name evidence="3" type="ORF">MSIBF_A20001</name>
</gene>
<dbReference type="GO" id="GO:0016740">
    <property type="term" value="F:transferase activity"/>
    <property type="evidence" value="ECO:0007669"/>
    <property type="project" value="UniProtKB-KW"/>
</dbReference>
<proteinExistence type="predicted"/>